<organism evidence="1 2">
    <name type="scientific">Penicillium malachiteum</name>
    <dbReference type="NCBI Taxonomy" id="1324776"/>
    <lineage>
        <taxon>Eukaryota</taxon>
        <taxon>Fungi</taxon>
        <taxon>Dikarya</taxon>
        <taxon>Ascomycota</taxon>
        <taxon>Pezizomycotina</taxon>
        <taxon>Eurotiomycetes</taxon>
        <taxon>Eurotiomycetidae</taxon>
        <taxon>Eurotiales</taxon>
        <taxon>Aspergillaceae</taxon>
        <taxon>Penicillium</taxon>
    </lineage>
</organism>
<name>A0AAD6HJH7_9EURO</name>
<accession>A0AAD6HJH7</accession>
<sequence length="349" mass="38574">MGRCLDISSTEVRKAPHQSYFTLDELAKFFTEGNLRSLMRHDQLMEAVYSFKHHARDGSITYGGPKAPSCGETDLSESYNPQMECHCDQEPYSKDGSINSTQLCGAHQGMLDAMYRVLDRQDEWNSVGTAHLIPEIEAPDRCPNPGVDGSKFIFNQLYPTPEQIKICADAKYYGVTACGVGLCDEGLARAIADSCNDVLIGDYCETADDKGLRLLQQTGAAAVSFLKLCNMAGRVSDWQSTGQQLTEQQFMKTVEACVYINDFVDFRGDTMRKQRENPILRGIEGNVCAYLDRMIAQCLDAVNEIMESSNAGALVAMGYCNWAILGSHHKVYELLSGAVACLETIRYPG</sequence>
<comment type="caution">
    <text evidence="1">The sequence shown here is derived from an EMBL/GenBank/DDBJ whole genome shotgun (WGS) entry which is preliminary data.</text>
</comment>
<reference evidence="1" key="2">
    <citation type="submission" date="2023-01" db="EMBL/GenBank/DDBJ databases">
        <authorList>
            <person name="Petersen C."/>
        </authorList>
    </citation>
    <scope>NUCLEOTIDE SEQUENCE</scope>
    <source>
        <strain evidence="1">IBT 17514</strain>
    </source>
</reference>
<dbReference type="EMBL" id="JAQJAN010000009">
    <property type="protein sequence ID" value="KAJ5719943.1"/>
    <property type="molecule type" value="Genomic_DNA"/>
</dbReference>
<evidence type="ECO:0000313" key="1">
    <source>
        <dbReference type="EMBL" id="KAJ5719943.1"/>
    </source>
</evidence>
<gene>
    <name evidence="1" type="ORF">N7493_006821</name>
</gene>
<proteinExistence type="predicted"/>
<reference evidence="1" key="1">
    <citation type="journal article" date="2023" name="IMA Fungus">
        <title>Comparative genomic study of the Penicillium genus elucidates a diverse pangenome and 15 lateral gene transfer events.</title>
        <authorList>
            <person name="Petersen C."/>
            <person name="Sorensen T."/>
            <person name="Nielsen M.R."/>
            <person name="Sondergaard T.E."/>
            <person name="Sorensen J.L."/>
            <person name="Fitzpatrick D.A."/>
            <person name="Frisvad J.C."/>
            <person name="Nielsen K.L."/>
        </authorList>
    </citation>
    <scope>NUCLEOTIDE SEQUENCE</scope>
    <source>
        <strain evidence="1">IBT 17514</strain>
    </source>
</reference>
<dbReference type="AlphaFoldDB" id="A0AAD6HJH7"/>
<protein>
    <submittedName>
        <fullName evidence="1">Uncharacterized protein</fullName>
    </submittedName>
</protein>
<evidence type="ECO:0000313" key="2">
    <source>
        <dbReference type="Proteomes" id="UP001215712"/>
    </source>
</evidence>
<dbReference type="Proteomes" id="UP001215712">
    <property type="component" value="Unassembled WGS sequence"/>
</dbReference>
<keyword evidence="2" id="KW-1185">Reference proteome</keyword>